<dbReference type="AlphaFoldDB" id="A0A5E5ARC9"/>
<feature type="region of interest" description="Disordered" evidence="11">
    <location>
        <begin position="1"/>
        <end position="31"/>
    </location>
</feature>
<keyword evidence="5" id="KW-0812">Transmembrane</keyword>
<dbReference type="EMBL" id="CABPSP010000020">
    <property type="protein sequence ID" value="VVE75125.1"/>
    <property type="molecule type" value="Genomic_DNA"/>
</dbReference>
<sequence length="399" mass="42728">MISIGTSPIQANPLHSTVRSRAETRTKGGRPRPMATLCALTAIAAAFFSSAKSAIAQSALVMYGVVDTGVRYVEGTSSTTRISTWSVTPGGAAQSLIGLHGQENLGQGAKAYLRLENRFFGHSGALDPSHPYFSTALLGMESDRFGRLTLGRQTNPQADAAVRAFASNPWLPTFYLFRPEATMAAGAWTDNMLKYTAGVANLTFQASQAFGNQPGHMSYGSQSSMSLTYAIDRSFALAAAYLLTRDSTNGSPAKTWTYGGSYWLGMTRLHLGVAVNRFSQGFRSFGRYSEASLAALGMLDLSARTMYFAGVTQIVGRAHLSANFWRTLQDGDMPSKNGNATQLQLVANLSLSKGTALYGEVDYARYSGGLIGAQLQGDTTVMPPVTRQLGAMAGIRHRF</sequence>
<dbReference type="Proteomes" id="UP000383122">
    <property type="component" value="Unassembled WGS sequence"/>
</dbReference>
<reference evidence="13 14" key="1">
    <citation type="submission" date="2019-08" db="EMBL/GenBank/DDBJ databases">
        <authorList>
            <person name="Peeters C."/>
        </authorList>
    </citation>
    <scope>NUCLEOTIDE SEQUENCE [LARGE SCALE GENOMIC DNA]</scope>
    <source>
        <strain evidence="13 14">LMG 31117</strain>
    </source>
</reference>
<dbReference type="GO" id="GO:0046930">
    <property type="term" value="C:pore complex"/>
    <property type="evidence" value="ECO:0007669"/>
    <property type="project" value="UniProtKB-KW"/>
</dbReference>
<evidence type="ECO:0000313" key="14">
    <source>
        <dbReference type="Proteomes" id="UP000383122"/>
    </source>
</evidence>
<accession>A0A5E5ARC9</accession>
<keyword evidence="3" id="KW-0813">Transport</keyword>
<dbReference type="PANTHER" id="PTHR34501:SF9">
    <property type="entry name" value="MAJOR OUTER MEMBRANE PROTEIN P.IA"/>
    <property type="match status" value="1"/>
</dbReference>
<dbReference type="GO" id="GO:0006811">
    <property type="term" value="P:monoatomic ion transport"/>
    <property type="evidence" value="ECO:0007669"/>
    <property type="project" value="UniProtKB-KW"/>
</dbReference>
<keyword evidence="8" id="KW-0626">Porin</keyword>
<keyword evidence="9" id="KW-0472">Membrane</keyword>
<dbReference type="PANTHER" id="PTHR34501">
    <property type="entry name" value="PROTEIN YDDL-RELATED"/>
    <property type="match status" value="1"/>
</dbReference>
<evidence type="ECO:0000256" key="7">
    <source>
        <dbReference type="ARBA" id="ARBA00023065"/>
    </source>
</evidence>
<dbReference type="SUPFAM" id="SSF56935">
    <property type="entry name" value="Porins"/>
    <property type="match status" value="1"/>
</dbReference>
<comment type="subunit">
    <text evidence="2">Homotrimer.</text>
</comment>
<dbReference type="InterPro" id="IPR050298">
    <property type="entry name" value="Gram-neg_bact_OMP"/>
</dbReference>
<evidence type="ECO:0000259" key="12">
    <source>
        <dbReference type="Pfam" id="PF13609"/>
    </source>
</evidence>
<organism evidence="13 14">
    <name type="scientific">Pandoraea anapnoica</name>
    <dbReference type="NCBI Taxonomy" id="2508301"/>
    <lineage>
        <taxon>Bacteria</taxon>
        <taxon>Pseudomonadati</taxon>
        <taxon>Pseudomonadota</taxon>
        <taxon>Betaproteobacteria</taxon>
        <taxon>Burkholderiales</taxon>
        <taxon>Burkholderiaceae</taxon>
        <taxon>Pandoraea</taxon>
    </lineage>
</organism>
<dbReference type="GO" id="GO:0009279">
    <property type="term" value="C:cell outer membrane"/>
    <property type="evidence" value="ECO:0007669"/>
    <property type="project" value="UniProtKB-SubCell"/>
</dbReference>
<dbReference type="Gene3D" id="2.40.160.10">
    <property type="entry name" value="Porin"/>
    <property type="match status" value="1"/>
</dbReference>
<gene>
    <name evidence="13" type="ORF">PAN31117_05087</name>
</gene>
<feature type="compositionally biased region" description="Polar residues" evidence="11">
    <location>
        <begin position="1"/>
        <end position="19"/>
    </location>
</feature>
<evidence type="ECO:0000256" key="1">
    <source>
        <dbReference type="ARBA" id="ARBA00004571"/>
    </source>
</evidence>
<evidence type="ECO:0000256" key="3">
    <source>
        <dbReference type="ARBA" id="ARBA00022448"/>
    </source>
</evidence>
<keyword evidence="10" id="KW-0998">Cell outer membrane</keyword>
<protein>
    <submittedName>
        <fullName evidence="13">Membrane protein</fullName>
    </submittedName>
</protein>
<evidence type="ECO:0000256" key="5">
    <source>
        <dbReference type="ARBA" id="ARBA00022692"/>
    </source>
</evidence>
<feature type="domain" description="Porin" evidence="12">
    <location>
        <begin position="39"/>
        <end position="368"/>
    </location>
</feature>
<evidence type="ECO:0000256" key="2">
    <source>
        <dbReference type="ARBA" id="ARBA00011233"/>
    </source>
</evidence>
<evidence type="ECO:0000256" key="10">
    <source>
        <dbReference type="ARBA" id="ARBA00023237"/>
    </source>
</evidence>
<dbReference type="InterPro" id="IPR033900">
    <property type="entry name" value="Gram_neg_porin_domain"/>
</dbReference>
<keyword evidence="7" id="KW-0406">Ion transport</keyword>
<evidence type="ECO:0000256" key="9">
    <source>
        <dbReference type="ARBA" id="ARBA00023136"/>
    </source>
</evidence>
<evidence type="ECO:0000313" key="13">
    <source>
        <dbReference type="EMBL" id="VVE75125.1"/>
    </source>
</evidence>
<evidence type="ECO:0000256" key="11">
    <source>
        <dbReference type="SAM" id="MobiDB-lite"/>
    </source>
</evidence>
<dbReference type="InterPro" id="IPR023614">
    <property type="entry name" value="Porin_dom_sf"/>
</dbReference>
<dbReference type="Pfam" id="PF13609">
    <property type="entry name" value="Porin_4"/>
    <property type="match status" value="1"/>
</dbReference>
<keyword evidence="4" id="KW-1134">Transmembrane beta strand</keyword>
<keyword evidence="6" id="KW-0732">Signal</keyword>
<keyword evidence="14" id="KW-1185">Reference proteome</keyword>
<proteinExistence type="predicted"/>
<dbReference type="CDD" id="cd00342">
    <property type="entry name" value="gram_neg_porins"/>
    <property type="match status" value="1"/>
</dbReference>
<name>A0A5E5ARC9_9BURK</name>
<evidence type="ECO:0000256" key="6">
    <source>
        <dbReference type="ARBA" id="ARBA00022729"/>
    </source>
</evidence>
<evidence type="ECO:0000256" key="8">
    <source>
        <dbReference type="ARBA" id="ARBA00023114"/>
    </source>
</evidence>
<comment type="subcellular location">
    <subcellularLocation>
        <location evidence="1">Cell outer membrane</location>
        <topology evidence="1">Multi-pass membrane protein</topology>
    </subcellularLocation>
</comment>
<dbReference type="GO" id="GO:0015288">
    <property type="term" value="F:porin activity"/>
    <property type="evidence" value="ECO:0007669"/>
    <property type="project" value="UniProtKB-KW"/>
</dbReference>
<evidence type="ECO:0000256" key="4">
    <source>
        <dbReference type="ARBA" id="ARBA00022452"/>
    </source>
</evidence>